<dbReference type="AlphaFoldDB" id="Q4S6R4"/>
<reference evidence="6" key="1">
    <citation type="journal article" date="2004" name="Nature">
        <title>Genome duplication in the teleost fish Tetraodon nigroviridis reveals the early vertebrate proto-karyotype.</title>
        <authorList>
            <person name="Jaillon O."/>
            <person name="Aury J.-M."/>
            <person name="Brunet F."/>
            <person name="Petit J.-L."/>
            <person name="Stange-Thomann N."/>
            <person name="Mauceli E."/>
            <person name="Bouneau L."/>
            <person name="Fischer C."/>
            <person name="Ozouf-Costaz C."/>
            <person name="Bernot A."/>
            <person name="Nicaud S."/>
            <person name="Jaffe D."/>
            <person name="Fisher S."/>
            <person name="Lutfalla G."/>
            <person name="Dossat C."/>
            <person name="Segurens B."/>
            <person name="Dasilva C."/>
            <person name="Salanoubat M."/>
            <person name="Levy M."/>
            <person name="Boudet N."/>
            <person name="Castellano S."/>
            <person name="Anthouard V."/>
            <person name="Jubin C."/>
            <person name="Castelli V."/>
            <person name="Katinka M."/>
            <person name="Vacherie B."/>
            <person name="Biemont C."/>
            <person name="Skalli Z."/>
            <person name="Cattolico L."/>
            <person name="Poulain J."/>
            <person name="De Berardinis V."/>
            <person name="Cruaud C."/>
            <person name="Duprat S."/>
            <person name="Brottier P."/>
            <person name="Coutanceau J.-P."/>
            <person name="Gouzy J."/>
            <person name="Parra G."/>
            <person name="Lardier G."/>
            <person name="Chapple C."/>
            <person name="McKernan K.J."/>
            <person name="McEwan P."/>
            <person name="Bosak S."/>
            <person name="Kellis M."/>
            <person name="Volff J.-N."/>
            <person name="Guigo R."/>
            <person name="Zody M.C."/>
            <person name="Mesirov J."/>
            <person name="Lindblad-Toh K."/>
            <person name="Birren B."/>
            <person name="Nusbaum C."/>
            <person name="Kahn D."/>
            <person name="Robinson-Rechavi M."/>
            <person name="Laudet V."/>
            <person name="Schachter V."/>
            <person name="Quetier F."/>
            <person name="Saurin W."/>
            <person name="Scarpelli C."/>
            <person name="Wincker P."/>
            <person name="Lander E.S."/>
            <person name="Weissenbach J."/>
            <person name="Roest Crollius H."/>
        </authorList>
    </citation>
    <scope>NUCLEOTIDE SEQUENCE [LARGE SCALE GENOMIC DNA]</scope>
</reference>
<dbReference type="OrthoDB" id="6884957at2759"/>
<reference evidence="6" key="2">
    <citation type="submission" date="2004-02" db="EMBL/GenBank/DDBJ databases">
        <authorList>
            <consortium name="Genoscope"/>
            <consortium name="Whitehead Institute Centre for Genome Research"/>
        </authorList>
    </citation>
    <scope>NUCLEOTIDE SEQUENCE</scope>
</reference>
<feature type="non-terminal residue" evidence="6">
    <location>
        <position position="1"/>
    </location>
</feature>
<gene>
    <name evidence="6" type="ORF">GSTENG00023160001</name>
</gene>
<feature type="transmembrane region" description="Helical" evidence="5">
    <location>
        <begin position="152"/>
        <end position="173"/>
    </location>
</feature>
<sequence length="320" mass="35434">LLPRIDGSVLPAVGGFGRHQKQLVVLTWIPALFIGFSQFSDYFLLAQPNGTCVQAAGNNSNWTGPFPSAPPAGDAPAPPLNGTTGEGEPLCACREWRLELQTGLSQNVVTKWKLVCDSAWKVHIAKFSLLVGSIFGYLVMGVMADWFGRHPVLILSLLFMLVFGLSVAFSANVTVFSTLRFFEGFCLAGLALCLYVLREYPRPDATYPRSVILSGVFTLKTPVELPVLVRLGRISLVTLGQRGLLPESLRWLLATQHYRRSKAMMLRIARRNQVDMATESSGVLAELEQELHRKPQRTCIVKMMSTRNLWKNIVVLCVNS</sequence>
<evidence type="ECO:0000313" key="6">
    <source>
        <dbReference type="EMBL" id="CAG03668.1"/>
    </source>
</evidence>
<dbReference type="KEGG" id="tng:GSTEN00023160G001"/>
<dbReference type="GO" id="GO:0022857">
    <property type="term" value="F:transmembrane transporter activity"/>
    <property type="evidence" value="ECO:0007669"/>
    <property type="project" value="InterPro"/>
</dbReference>
<organism evidence="6">
    <name type="scientific">Tetraodon nigroviridis</name>
    <name type="common">Spotted green pufferfish</name>
    <name type="synonym">Chelonodon nigroviridis</name>
    <dbReference type="NCBI Taxonomy" id="99883"/>
    <lineage>
        <taxon>Eukaryota</taxon>
        <taxon>Metazoa</taxon>
        <taxon>Chordata</taxon>
        <taxon>Craniata</taxon>
        <taxon>Vertebrata</taxon>
        <taxon>Euteleostomi</taxon>
        <taxon>Actinopterygii</taxon>
        <taxon>Neopterygii</taxon>
        <taxon>Teleostei</taxon>
        <taxon>Neoteleostei</taxon>
        <taxon>Acanthomorphata</taxon>
        <taxon>Eupercaria</taxon>
        <taxon>Tetraodontiformes</taxon>
        <taxon>Tetradontoidea</taxon>
        <taxon>Tetraodontidae</taxon>
        <taxon>Tetraodon</taxon>
    </lineage>
</organism>
<keyword evidence="3 5" id="KW-1133">Transmembrane helix</keyword>
<dbReference type="Pfam" id="PF00083">
    <property type="entry name" value="Sugar_tr"/>
    <property type="match status" value="1"/>
</dbReference>
<proteinExistence type="predicted"/>
<dbReference type="EMBL" id="CAAE01014724">
    <property type="protein sequence ID" value="CAG03668.1"/>
    <property type="molecule type" value="Genomic_DNA"/>
</dbReference>
<comment type="caution">
    <text evidence="6">The sequence shown here is derived from an EMBL/GenBank/DDBJ whole genome shotgun (WGS) entry which is preliminary data.</text>
</comment>
<dbReference type="InterPro" id="IPR036259">
    <property type="entry name" value="MFS_trans_sf"/>
</dbReference>
<evidence type="ECO:0000256" key="1">
    <source>
        <dbReference type="ARBA" id="ARBA00004141"/>
    </source>
</evidence>
<dbReference type="PANTHER" id="PTHR24064">
    <property type="entry name" value="SOLUTE CARRIER FAMILY 22 MEMBER"/>
    <property type="match status" value="1"/>
</dbReference>
<dbReference type="SUPFAM" id="SSF103473">
    <property type="entry name" value="MFS general substrate transporter"/>
    <property type="match status" value="1"/>
</dbReference>
<dbReference type="GO" id="GO:0016020">
    <property type="term" value="C:membrane"/>
    <property type="evidence" value="ECO:0007669"/>
    <property type="project" value="UniProtKB-SubCell"/>
</dbReference>
<evidence type="ECO:0000256" key="4">
    <source>
        <dbReference type="ARBA" id="ARBA00023136"/>
    </source>
</evidence>
<dbReference type="InterPro" id="IPR005828">
    <property type="entry name" value="MFS_sugar_transport-like"/>
</dbReference>
<feature type="transmembrane region" description="Helical" evidence="5">
    <location>
        <begin position="23"/>
        <end position="40"/>
    </location>
</feature>
<evidence type="ECO:0000256" key="2">
    <source>
        <dbReference type="ARBA" id="ARBA00022692"/>
    </source>
</evidence>
<comment type="subcellular location">
    <subcellularLocation>
        <location evidence="1">Membrane</location>
        <topology evidence="1">Multi-pass membrane protein</topology>
    </subcellularLocation>
</comment>
<accession>Q4S6R4</accession>
<name>Q4S6R4_TETNG</name>
<evidence type="ECO:0000256" key="3">
    <source>
        <dbReference type="ARBA" id="ARBA00022989"/>
    </source>
</evidence>
<evidence type="ECO:0000256" key="5">
    <source>
        <dbReference type="SAM" id="Phobius"/>
    </source>
</evidence>
<feature type="transmembrane region" description="Helical" evidence="5">
    <location>
        <begin position="122"/>
        <end position="140"/>
    </location>
</feature>
<keyword evidence="4 5" id="KW-0472">Membrane</keyword>
<keyword evidence="2 5" id="KW-0812">Transmembrane</keyword>
<protein>
    <submittedName>
        <fullName evidence="6">(spotted green pufferfish) hypothetical protein</fullName>
    </submittedName>
</protein>
<dbReference type="Gene3D" id="1.20.1250.20">
    <property type="entry name" value="MFS general substrate transporter like domains"/>
    <property type="match status" value="2"/>
</dbReference>